<reference evidence="1 2" key="1">
    <citation type="submission" date="2019-11" db="EMBL/GenBank/DDBJ databases">
        <authorList>
            <person name="Cao P."/>
        </authorList>
    </citation>
    <scope>NUCLEOTIDE SEQUENCE [LARGE SCALE GENOMIC DNA]</scope>
    <source>
        <strain evidence="1 2">NEAU-AAG5</strain>
    </source>
</reference>
<comment type="caution">
    <text evidence="1">The sequence shown here is derived from an EMBL/GenBank/DDBJ whole genome shotgun (WGS) entry which is preliminary data.</text>
</comment>
<dbReference type="EMBL" id="WOFH01000014">
    <property type="protein sequence ID" value="MUN41386.1"/>
    <property type="molecule type" value="Genomic_DNA"/>
</dbReference>
<dbReference type="RefSeq" id="WP_156220558.1">
    <property type="nucleotide sequence ID" value="NZ_WOFH01000014.1"/>
</dbReference>
<evidence type="ECO:0000313" key="1">
    <source>
        <dbReference type="EMBL" id="MUN41386.1"/>
    </source>
</evidence>
<dbReference type="Proteomes" id="UP000432015">
    <property type="component" value="Unassembled WGS sequence"/>
</dbReference>
<gene>
    <name evidence="1" type="ORF">GNZ18_33050</name>
</gene>
<evidence type="ECO:0000313" key="2">
    <source>
        <dbReference type="Proteomes" id="UP000432015"/>
    </source>
</evidence>
<dbReference type="AlphaFoldDB" id="A0A7K1LAW7"/>
<organism evidence="1 2">
    <name type="scientific">Actinomadura litoris</name>
    <dbReference type="NCBI Taxonomy" id="2678616"/>
    <lineage>
        <taxon>Bacteria</taxon>
        <taxon>Bacillati</taxon>
        <taxon>Actinomycetota</taxon>
        <taxon>Actinomycetes</taxon>
        <taxon>Streptosporangiales</taxon>
        <taxon>Thermomonosporaceae</taxon>
        <taxon>Actinomadura</taxon>
    </lineage>
</organism>
<sequence length="146" mass="16206">MTTQSTDVQTLAARVADAIDGYTGPVSTTVYWRPSTLSDDYSDECAPRRTVPESDVREAMARIAQVLRDYPDRWGAWYPTFADVEALRNADLLVSPDWYVYATPVPGQPLAKVIWWTGEAIDQERRDRDPSTAIAQAVAALAELVA</sequence>
<protein>
    <submittedName>
        <fullName evidence="1">Uncharacterized protein</fullName>
    </submittedName>
</protein>
<proteinExistence type="predicted"/>
<accession>A0A7K1LAW7</accession>
<keyword evidence="2" id="KW-1185">Reference proteome</keyword>
<name>A0A7K1LAW7_9ACTN</name>